<comment type="caution">
    <text evidence="1">The sequence shown here is derived from an EMBL/GenBank/DDBJ whole genome shotgun (WGS) entry which is preliminary data.</text>
</comment>
<keyword evidence="2" id="KW-1185">Reference proteome</keyword>
<evidence type="ECO:0000313" key="1">
    <source>
        <dbReference type="EMBL" id="KAI3797672.1"/>
    </source>
</evidence>
<organism evidence="1 2">
    <name type="scientific">Smallanthus sonchifolius</name>
    <dbReference type="NCBI Taxonomy" id="185202"/>
    <lineage>
        <taxon>Eukaryota</taxon>
        <taxon>Viridiplantae</taxon>
        <taxon>Streptophyta</taxon>
        <taxon>Embryophyta</taxon>
        <taxon>Tracheophyta</taxon>
        <taxon>Spermatophyta</taxon>
        <taxon>Magnoliopsida</taxon>
        <taxon>eudicotyledons</taxon>
        <taxon>Gunneridae</taxon>
        <taxon>Pentapetalae</taxon>
        <taxon>asterids</taxon>
        <taxon>campanulids</taxon>
        <taxon>Asterales</taxon>
        <taxon>Asteraceae</taxon>
        <taxon>Asteroideae</taxon>
        <taxon>Heliantheae alliance</taxon>
        <taxon>Millerieae</taxon>
        <taxon>Smallanthus</taxon>
    </lineage>
</organism>
<name>A0ACB9HPY2_9ASTR</name>
<sequence length="126" mass="14462">MEALTEESESEILIIDDENSTREAPRKENVEDSDPNCQNMDQQQPEKEDENEEPSSSSPTGVALDFSNVVIYEWYFDEASNQYVGKRTYNSLSILFNPNEIMKLYDPELRLLSVFLVSIDTNIGRT</sequence>
<accession>A0ACB9HPY2</accession>
<reference evidence="1 2" key="2">
    <citation type="journal article" date="2022" name="Mol. Ecol. Resour.">
        <title>The genomes of chicory, endive, great burdock and yacon provide insights into Asteraceae paleo-polyploidization history and plant inulin production.</title>
        <authorList>
            <person name="Fan W."/>
            <person name="Wang S."/>
            <person name="Wang H."/>
            <person name="Wang A."/>
            <person name="Jiang F."/>
            <person name="Liu H."/>
            <person name="Zhao H."/>
            <person name="Xu D."/>
            <person name="Zhang Y."/>
        </authorList>
    </citation>
    <scope>NUCLEOTIDE SEQUENCE [LARGE SCALE GENOMIC DNA]</scope>
    <source>
        <strain evidence="2">cv. Yunnan</strain>
        <tissue evidence="1">Leaves</tissue>
    </source>
</reference>
<proteinExistence type="predicted"/>
<reference evidence="2" key="1">
    <citation type="journal article" date="2022" name="Mol. Ecol. Resour.">
        <title>The genomes of chicory, endive, great burdock and yacon provide insights into Asteraceae palaeo-polyploidization history and plant inulin production.</title>
        <authorList>
            <person name="Fan W."/>
            <person name="Wang S."/>
            <person name="Wang H."/>
            <person name="Wang A."/>
            <person name="Jiang F."/>
            <person name="Liu H."/>
            <person name="Zhao H."/>
            <person name="Xu D."/>
            <person name="Zhang Y."/>
        </authorList>
    </citation>
    <scope>NUCLEOTIDE SEQUENCE [LARGE SCALE GENOMIC DNA]</scope>
    <source>
        <strain evidence="2">cv. Yunnan</strain>
    </source>
</reference>
<dbReference type="Proteomes" id="UP001056120">
    <property type="component" value="Linkage Group LG11"/>
</dbReference>
<dbReference type="EMBL" id="CM042028">
    <property type="protein sequence ID" value="KAI3797672.1"/>
    <property type="molecule type" value="Genomic_DNA"/>
</dbReference>
<evidence type="ECO:0000313" key="2">
    <source>
        <dbReference type="Proteomes" id="UP001056120"/>
    </source>
</evidence>
<gene>
    <name evidence="1" type="ORF">L1987_32933</name>
</gene>
<protein>
    <submittedName>
        <fullName evidence="1">Uncharacterized protein</fullName>
    </submittedName>
</protein>